<keyword evidence="14" id="KW-0378">Hydrolase</keyword>
<keyword evidence="17" id="KW-1185">Reference proteome</keyword>
<feature type="disulfide bond" evidence="12">
    <location>
        <begin position="78"/>
        <end position="103"/>
    </location>
</feature>
<keyword evidence="3 14" id="KW-0964">Secreted</keyword>
<comment type="catalytic activity">
    <reaction evidence="7">
        <text>1,2-dihexadecanoyl-sn-glycero-3-phosphocholine + H2O = 1-hexadecanoyl-sn-glycero-3-phosphocholine + hexadecanoate + H(+)</text>
        <dbReference type="Rhea" id="RHEA:41223"/>
        <dbReference type="ChEBI" id="CHEBI:7896"/>
        <dbReference type="ChEBI" id="CHEBI:15377"/>
        <dbReference type="ChEBI" id="CHEBI:15378"/>
        <dbReference type="ChEBI" id="CHEBI:72998"/>
        <dbReference type="ChEBI" id="CHEBI:72999"/>
    </reaction>
    <physiologicalReaction direction="left-to-right" evidence="7">
        <dbReference type="Rhea" id="RHEA:41224"/>
    </physiologicalReaction>
</comment>
<dbReference type="PANTHER" id="PTHR11716:SF57">
    <property type="entry name" value="GROUP IID SECRETORY PHOSPHOLIPASE A2"/>
    <property type="match status" value="1"/>
</dbReference>
<dbReference type="PROSITE" id="PS00118">
    <property type="entry name" value="PA2_HIS"/>
    <property type="match status" value="1"/>
</dbReference>
<evidence type="ECO:0000256" key="4">
    <source>
        <dbReference type="ARBA" id="ARBA00023157"/>
    </source>
</evidence>
<keyword evidence="14" id="KW-0443">Lipid metabolism</keyword>
<dbReference type="FunFam" id="1.20.90.10:FF:000001">
    <property type="entry name" value="Basic phospholipase A2 homolog"/>
    <property type="match status" value="1"/>
</dbReference>
<dbReference type="GO" id="GO:0016042">
    <property type="term" value="P:lipid catabolic process"/>
    <property type="evidence" value="ECO:0007669"/>
    <property type="project" value="InterPro"/>
</dbReference>
<feature type="active site" evidence="10">
    <location>
        <position position="66"/>
    </location>
</feature>
<comment type="catalytic activity">
    <reaction evidence="14">
        <text>a 1,2-diacyl-sn-glycero-3-phosphocholine + H2O = a 1-acyl-sn-glycero-3-phosphocholine + a fatty acid + H(+)</text>
        <dbReference type="Rhea" id="RHEA:15801"/>
        <dbReference type="ChEBI" id="CHEBI:15377"/>
        <dbReference type="ChEBI" id="CHEBI:15378"/>
        <dbReference type="ChEBI" id="CHEBI:28868"/>
        <dbReference type="ChEBI" id="CHEBI:57643"/>
        <dbReference type="ChEBI" id="CHEBI:58168"/>
        <dbReference type="EC" id="3.1.1.4"/>
    </reaction>
</comment>
<dbReference type="InterPro" id="IPR033113">
    <property type="entry name" value="PLA2_histidine"/>
</dbReference>
<dbReference type="CDD" id="cd00125">
    <property type="entry name" value="PLA2c"/>
    <property type="match status" value="1"/>
</dbReference>
<evidence type="ECO:0000256" key="12">
    <source>
        <dbReference type="PIRSR" id="PIRSR601211-3"/>
    </source>
</evidence>
<dbReference type="PRINTS" id="PR00389">
    <property type="entry name" value="PHPHLIPASEA2"/>
</dbReference>
<comment type="catalytic activity">
    <reaction evidence="9">
        <text>1-hexadecanoyl-2-(9Z,12Z-octadecadienoyl)-sn-glycero-3-phosphoethanolamine + H2O = 1-hexadecanoyl-sn-glycero-3-phosphoethanolamine + (9Z,12Z)-octadecadienoate + H(+)</text>
        <dbReference type="Rhea" id="RHEA:40815"/>
        <dbReference type="ChEBI" id="CHEBI:15377"/>
        <dbReference type="ChEBI" id="CHEBI:15378"/>
        <dbReference type="ChEBI" id="CHEBI:30245"/>
        <dbReference type="ChEBI" id="CHEBI:73004"/>
        <dbReference type="ChEBI" id="CHEBI:73008"/>
    </reaction>
    <physiologicalReaction direction="left-to-right" evidence="9">
        <dbReference type="Rhea" id="RHEA:40816"/>
    </physiologicalReaction>
</comment>
<feature type="binding site" evidence="11">
    <location>
        <position position="48"/>
    </location>
    <ligand>
        <name>Ca(2+)</name>
        <dbReference type="ChEBI" id="CHEBI:29108"/>
    </ligand>
</feature>
<feature type="disulfide bond" evidence="12">
    <location>
        <begin position="47"/>
        <end position="63"/>
    </location>
</feature>
<dbReference type="SMART" id="SM00085">
    <property type="entry name" value="PA2c"/>
    <property type="match status" value="1"/>
</dbReference>
<dbReference type="GO" id="GO:0005543">
    <property type="term" value="F:phospholipid binding"/>
    <property type="evidence" value="ECO:0007669"/>
    <property type="project" value="TreeGrafter"/>
</dbReference>
<dbReference type="PANTHER" id="PTHR11716">
    <property type="entry name" value="PHOSPHOLIPASE A2 FAMILY MEMBER"/>
    <property type="match status" value="1"/>
</dbReference>
<comment type="catalytic activity">
    <reaction evidence="8">
        <text>1-hexadecanoyl-2-(9Z-octadecenoyl)-sn-glycero-3-phosphocholine + H2O = 1-hexadecanoyl-sn-glycero-3-phosphocholine + (9Z)-octadecenoate + H(+)</text>
        <dbReference type="Rhea" id="RHEA:38779"/>
        <dbReference type="ChEBI" id="CHEBI:15377"/>
        <dbReference type="ChEBI" id="CHEBI:15378"/>
        <dbReference type="ChEBI" id="CHEBI:30823"/>
        <dbReference type="ChEBI" id="CHEBI:72998"/>
        <dbReference type="ChEBI" id="CHEBI:73001"/>
    </reaction>
    <physiologicalReaction direction="left-to-right" evidence="8">
        <dbReference type="Rhea" id="RHEA:38780"/>
    </physiologicalReaction>
</comment>
<reference evidence="16 17" key="1">
    <citation type="journal article" date="2020" name="Nature">
        <title>Six reference-quality genomes reveal evolution of bat adaptations.</title>
        <authorList>
            <person name="Jebb D."/>
            <person name="Huang Z."/>
            <person name="Pippel M."/>
            <person name="Hughes G.M."/>
            <person name="Lavrichenko K."/>
            <person name="Devanna P."/>
            <person name="Winkler S."/>
            <person name="Jermiin L.S."/>
            <person name="Skirmuntt E.C."/>
            <person name="Katzourakis A."/>
            <person name="Burkitt-Gray L."/>
            <person name="Ray D.A."/>
            <person name="Sullivan K.A.M."/>
            <person name="Roscito J.G."/>
            <person name="Kirilenko B.M."/>
            <person name="Davalos L.M."/>
            <person name="Corthals A.P."/>
            <person name="Power M.L."/>
            <person name="Jones G."/>
            <person name="Ransome R.D."/>
            <person name="Dechmann D.K.N."/>
            <person name="Locatelli A.G."/>
            <person name="Puechmaille S.J."/>
            <person name="Fedrigo O."/>
            <person name="Jarvis E.D."/>
            <person name="Hiller M."/>
            <person name="Vernes S.C."/>
            <person name="Myers E.W."/>
            <person name="Teeling E.C."/>
        </authorList>
    </citation>
    <scope>NUCLEOTIDE SEQUENCE [LARGE SCALE GENOMIC DNA]</scope>
    <source>
        <strain evidence="16">MMolMol1</strain>
        <tissue evidence="16">Muscle</tissue>
    </source>
</reference>
<sequence>MELTLLCALLVFAGVTPIQGGFLNLNKMVKQVTKKTPLMYWSYGCHCGIGGKGLPLDATDWCCHAHDCCYHHLRLHNCRWQMDHYSYNFSQGAVECSDKGSWCEQQLCACDKEVAYCLLRNLGTYNKKLRLVRFFRSRCKGHTPMC</sequence>
<dbReference type="EMBL" id="JACASF010000012">
    <property type="protein sequence ID" value="KAF6444806.1"/>
    <property type="molecule type" value="Genomic_DNA"/>
</dbReference>
<evidence type="ECO:0000256" key="7">
    <source>
        <dbReference type="ARBA" id="ARBA00048227"/>
    </source>
</evidence>
<keyword evidence="4 12" id="KW-1015">Disulfide bond</keyword>
<dbReference type="AlphaFoldDB" id="A0A7J8FB17"/>
<dbReference type="InterPro" id="IPR036444">
    <property type="entry name" value="PLipase_A2_dom_sf"/>
</dbReference>
<feature type="binding site" evidence="11">
    <location>
        <position position="50"/>
    </location>
    <ligand>
        <name>Ca(2+)</name>
        <dbReference type="ChEBI" id="CHEBI:29108"/>
    </ligand>
</feature>
<comment type="similarity">
    <text evidence="2 13">Belongs to the phospholipase A2 family.</text>
</comment>
<feature type="disulfide bond" evidence="12">
    <location>
        <begin position="62"/>
        <end position="117"/>
    </location>
</feature>
<dbReference type="Proteomes" id="UP000550707">
    <property type="component" value="Unassembled WGS sequence"/>
</dbReference>
<evidence type="ECO:0000256" key="2">
    <source>
        <dbReference type="ARBA" id="ARBA00007056"/>
    </source>
</evidence>
<feature type="binding site" evidence="11">
    <location>
        <position position="67"/>
    </location>
    <ligand>
        <name>Ca(2+)</name>
        <dbReference type="ChEBI" id="CHEBI:29108"/>
    </ligand>
</feature>
<comment type="caution">
    <text evidence="16">The sequence shown here is derived from an EMBL/GenBank/DDBJ whole genome shotgun (WGS) entry which is preliminary data.</text>
</comment>
<dbReference type="Pfam" id="PF00068">
    <property type="entry name" value="Phospholip_A2_1"/>
    <property type="match status" value="1"/>
</dbReference>
<evidence type="ECO:0000259" key="15">
    <source>
        <dbReference type="SMART" id="SM00085"/>
    </source>
</evidence>
<dbReference type="OrthoDB" id="5841574at2759"/>
<accession>A0A7J8FB17</accession>
<comment type="subcellular location">
    <subcellularLocation>
        <location evidence="1 14">Secreted</location>
    </subcellularLocation>
</comment>
<comment type="catalytic activity">
    <reaction evidence="6">
        <text>N-hexadecanoyl-1,2-di-(9Z-octadecenoyl)-sn-glycero-3-phosphoethanolamine + H2O = N-hexadecanoyl-1-(9Z-octadecenoyl)-sn-glycero-3-phosphoethanolamine + (9Z)-octadecenoate + H(+)</text>
        <dbReference type="Rhea" id="RHEA:45424"/>
        <dbReference type="ChEBI" id="CHEBI:15377"/>
        <dbReference type="ChEBI" id="CHEBI:15378"/>
        <dbReference type="ChEBI" id="CHEBI:30823"/>
        <dbReference type="ChEBI" id="CHEBI:78097"/>
        <dbReference type="ChEBI" id="CHEBI:85217"/>
    </reaction>
    <physiologicalReaction direction="left-to-right" evidence="6">
        <dbReference type="Rhea" id="RHEA:45425"/>
    </physiologicalReaction>
</comment>
<keyword evidence="11 14" id="KW-0106">Calcium</keyword>
<dbReference type="InterPro" id="IPR016090">
    <property type="entry name" value="PLA2-like_dom"/>
</dbReference>
<dbReference type="GO" id="GO:0050482">
    <property type="term" value="P:arachidonate secretion"/>
    <property type="evidence" value="ECO:0007669"/>
    <property type="project" value="InterPro"/>
</dbReference>
<evidence type="ECO:0000313" key="16">
    <source>
        <dbReference type="EMBL" id="KAF6444806.1"/>
    </source>
</evidence>
<feature type="signal peptide" evidence="14">
    <location>
        <begin position="1"/>
        <end position="20"/>
    </location>
</feature>
<gene>
    <name evidence="16" type="ORF">HJG59_014321</name>
</gene>
<comment type="cofactor">
    <cofactor evidence="11">
        <name>Ca(2+)</name>
        <dbReference type="ChEBI" id="CHEBI:29108"/>
    </cofactor>
    <text evidence="11">Binds 1 Ca(2+) ion per subunit.</text>
</comment>
<comment type="catalytic activity">
    <reaction evidence="5">
        <text>1-hexadecanoyl-2-(9Z-octadecenoyl)-sn-glycero-3-phospho-(1'-sn-glycerol) + H2O = 1-hexadecanoyl-sn-glycero-3-phospho-(1'-sn-glycerol) + (9Z)-octadecenoate + H(+)</text>
        <dbReference type="Rhea" id="RHEA:40919"/>
        <dbReference type="ChEBI" id="CHEBI:15377"/>
        <dbReference type="ChEBI" id="CHEBI:15378"/>
        <dbReference type="ChEBI" id="CHEBI:30823"/>
        <dbReference type="ChEBI" id="CHEBI:72841"/>
        <dbReference type="ChEBI" id="CHEBI:75158"/>
    </reaction>
    <physiologicalReaction direction="left-to-right" evidence="5">
        <dbReference type="Rhea" id="RHEA:40920"/>
    </physiologicalReaction>
</comment>
<evidence type="ECO:0000313" key="17">
    <source>
        <dbReference type="Proteomes" id="UP000550707"/>
    </source>
</evidence>
<dbReference type="FunCoup" id="A0A7J8FB17">
    <property type="interactions" value="14"/>
</dbReference>
<name>A0A7J8FB17_MOLMO</name>
<protein>
    <recommendedName>
        <fullName evidence="14">Phospholipase A2</fullName>
        <ecNumber evidence="14">3.1.1.4</ecNumber>
    </recommendedName>
</protein>
<dbReference type="GO" id="GO:0047498">
    <property type="term" value="F:calcium-dependent phospholipase A2 activity"/>
    <property type="evidence" value="ECO:0007669"/>
    <property type="project" value="TreeGrafter"/>
</dbReference>
<dbReference type="InterPro" id="IPR033112">
    <property type="entry name" value="PLA2_Asp_AS"/>
</dbReference>
<evidence type="ECO:0000256" key="1">
    <source>
        <dbReference type="ARBA" id="ARBA00004613"/>
    </source>
</evidence>
<dbReference type="InterPro" id="IPR001211">
    <property type="entry name" value="PLA2"/>
</dbReference>
<feature type="disulfide bond" evidence="12">
    <location>
        <begin position="45"/>
        <end position="139"/>
    </location>
</feature>
<dbReference type="Gene3D" id="1.20.90.10">
    <property type="entry name" value="Phospholipase A2 domain"/>
    <property type="match status" value="1"/>
</dbReference>
<dbReference type="GO" id="GO:0042130">
    <property type="term" value="P:negative regulation of T cell proliferation"/>
    <property type="evidence" value="ECO:0007669"/>
    <property type="project" value="TreeGrafter"/>
</dbReference>
<evidence type="ECO:0000256" key="3">
    <source>
        <dbReference type="ARBA" id="ARBA00022525"/>
    </source>
</evidence>
<keyword evidence="11" id="KW-0479">Metal-binding</keyword>
<feature type="disulfide bond" evidence="12">
    <location>
        <begin position="96"/>
        <end position="108"/>
    </location>
</feature>
<dbReference type="PROSITE" id="PS00119">
    <property type="entry name" value="PA2_ASP"/>
    <property type="match status" value="1"/>
</dbReference>
<dbReference type="GO" id="GO:0005509">
    <property type="term" value="F:calcium ion binding"/>
    <property type="evidence" value="ECO:0007669"/>
    <property type="project" value="InterPro"/>
</dbReference>
<dbReference type="EC" id="3.1.1.4" evidence="14"/>
<evidence type="ECO:0000256" key="5">
    <source>
        <dbReference type="ARBA" id="ARBA00048015"/>
    </source>
</evidence>
<evidence type="ECO:0000256" key="14">
    <source>
        <dbReference type="RuleBase" id="RU361236"/>
    </source>
</evidence>
<dbReference type="InParanoid" id="A0A7J8FB17"/>
<organism evidence="16 17">
    <name type="scientific">Molossus molossus</name>
    <name type="common">Pallas' mastiff bat</name>
    <name type="synonym">Vespertilio molossus</name>
    <dbReference type="NCBI Taxonomy" id="27622"/>
    <lineage>
        <taxon>Eukaryota</taxon>
        <taxon>Metazoa</taxon>
        <taxon>Chordata</taxon>
        <taxon>Craniata</taxon>
        <taxon>Vertebrata</taxon>
        <taxon>Euteleostomi</taxon>
        <taxon>Mammalia</taxon>
        <taxon>Eutheria</taxon>
        <taxon>Laurasiatheria</taxon>
        <taxon>Chiroptera</taxon>
        <taxon>Yangochiroptera</taxon>
        <taxon>Molossidae</taxon>
        <taxon>Molossus</taxon>
    </lineage>
</organism>
<proteinExistence type="inferred from homology"/>
<keyword evidence="14" id="KW-0732">Signal</keyword>
<feature type="active site" evidence="10">
    <location>
        <position position="111"/>
    </location>
</feature>
<feature type="chain" id="PRO_5029944864" description="Phospholipase A2" evidence="14">
    <location>
        <begin position="21"/>
        <end position="146"/>
    </location>
</feature>
<evidence type="ECO:0000256" key="10">
    <source>
        <dbReference type="PIRSR" id="PIRSR601211-1"/>
    </source>
</evidence>
<evidence type="ECO:0000256" key="11">
    <source>
        <dbReference type="PIRSR" id="PIRSR601211-2"/>
    </source>
</evidence>
<evidence type="ECO:0000256" key="13">
    <source>
        <dbReference type="RuleBase" id="RU003654"/>
    </source>
</evidence>
<evidence type="ECO:0000256" key="8">
    <source>
        <dbReference type="ARBA" id="ARBA00048699"/>
    </source>
</evidence>
<feature type="domain" description="Phospholipase A2-like central" evidence="15">
    <location>
        <begin position="21"/>
        <end position="140"/>
    </location>
</feature>
<feature type="disulfide bond" evidence="12">
    <location>
        <begin position="69"/>
        <end position="110"/>
    </location>
</feature>
<dbReference type="SUPFAM" id="SSF48619">
    <property type="entry name" value="Phospholipase A2, PLA2"/>
    <property type="match status" value="1"/>
</dbReference>
<dbReference type="GO" id="GO:0006644">
    <property type="term" value="P:phospholipid metabolic process"/>
    <property type="evidence" value="ECO:0007669"/>
    <property type="project" value="InterPro"/>
</dbReference>
<dbReference type="GO" id="GO:0005576">
    <property type="term" value="C:extracellular region"/>
    <property type="evidence" value="ECO:0007669"/>
    <property type="project" value="UniProtKB-SubCell"/>
</dbReference>
<feature type="disulfide bond" evidence="12">
    <location>
        <begin position="68"/>
        <end position="146"/>
    </location>
</feature>
<evidence type="ECO:0000256" key="6">
    <source>
        <dbReference type="ARBA" id="ARBA00048221"/>
    </source>
</evidence>
<evidence type="ECO:0000256" key="9">
    <source>
        <dbReference type="ARBA" id="ARBA00049039"/>
    </source>
</evidence>